<protein>
    <submittedName>
        <fullName evidence="2">Uncharacterized protein</fullName>
    </submittedName>
</protein>
<gene>
    <name evidence="2" type="ORF">ACFPMF_15205</name>
</gene>
<dbReference type="Proteomes" id="UP001596106">
    <property type="component" value="Unassembled WGS sequence"/>
</dbReference>
<dbReference type="EMBL" id="JBHSMA010000004">
    <property type="protein sequence ID" value="MFC5410669.1"/>
    <property type="molecule type" value="Genomic_DNA"/>
</dbReference>
<sequence length="310" mass="36297">MKKYLFLITLSFISHLMYAQNETINWILPAGQLKNFFYYMVSPKTGKMVYDMMRRREFRYDMNGGYIIKEINSFQNKPISIITRYLQVSNNKVVITRTIRNSSIADRREEIFNPPSILFTIPKFGEKITWISKEDGNKCTAFFKTIQEAGSEVKYLVIQSEHAYEKQKEGRIVISAYYYRYNIGLVKETLISRGTETIMWALYDPYSDAGYKNPEPQVEKKDTEEKSETLTYNKFVTRYFTVASEKAYVYRSPHRLDKSTNYIIKGSKVSSNTESENFVLTKFSGKGGEEIEAYLLKLDIKFDFDDTKPN</sequence>
<feature type="signal peptide" evidence="1">
    <location>
        <begin position="1"/>
        <end position="19"/>
    </location>
</feature>
<evidence type="ECO:0000256" key="1">
    <source>
        <dbReference type="SAM" id="SignalP"/>
    </source>
</evidence>
<keyword evidence="1" id="KW-0732">Signal</keyword>
<name>A0ABW0IAZ1_9BACT</name>
<evidence type="ECO:0000313" key="2">
    <source>
        <dbReference type="EMBL" id="MFC5410669.1"/>
    </source>
</evidence>
<proteinExistence type="predicted"/>
<reference evidence="3" key="1">
    <citation type="journal article" date="2019" name="Int. J. Syst. Evol. Microbiol.">
        <title>The Global Catalogue of Microorganisms (GCM) 10K type strain sequencing project: providing services to taxonomists for standard genome sequencing and annotation.</title>
        <authorList>
            <consortium name="The Broad Institute Genomics Platform"/>
            <consortium name="The Broad Institute Genome Sequencing Center for Infectious Disease"/>
            <person name="Wu L."/>
            <person name="Ma J."/>
        </authorList>
    </citation>
    <scope>NUCLEOTIDE SEQUENCE [LARGE SCALE GENOMIC DNA]</scope>
    <source>
        <strain evidence="3">CCUG 55250</strain>
    </source>
</reference>
<dbReference type="RefSeq" id="WP_379846529.1">
    <property type="nucleotide sequence ID" value="NZ_JBHSMA010000004.1"/>
</dbReference>
<feature type="chain" id="PRO_5045731709" evidence="1">
    <location>
        <begin position="20"/>
        <end position="310"/>
    </location>
</feature>
<comment type="caution">
    <text evidence="2">The sequence shown here is derived from an EMBL/GenBank/DDBJ whole genome shotgun (WGS) entry which is preliminary data.</text>
</comment>
<evidence type="ECO:0000313" key="3">
    <source>
        <dbReference type="Proteomes" id="UP001596106"/>
    </source>
</evidence>
<keyword evidence="3" id="KW-1185">Reference proteome</keyword>
<organism evidence="2 3">
    <name type="scientific">Larkinella bovis</name>
    <dbReference type="NCBI Taxonomy" id="683041"/>
    <lineage>
        <taxon>Bacteria</taxon>
        <taxon>Pseudomonadati</taxon>
        <taxon>Bacteroidota</taxon>
        <taxon>Cytophagia</taxon>
        <taxon>Cytophagales</taxon>
        <taxon>Spirosomataceae</taxon>
        <taxon>Larkinella</taxon>
    </lineage>
</organism>
<accession>A0ABW0IAZ1</accession>